<keyword evidence="4" id="KW-1185">Reference proteome</keyword>
<evidence type="ECO:0008006" key="5">
    <source>
        <dbReference type="Google" id="ProtNLM"/>
    </source>
</evidence>
<dbReference type="Proteomes" id="UP000242180">
    <property type="component" value="Unassembled WGS sequence"/>
</dbReference>
<accession>A0A1X2HP58</accession>
<dbReference type="EMBL" id="MCGN01000002">
    <property type="protein sequence ID" value="ORZ01082.1"/>
    <property type="molecule type" value="Genomic_DNA"/>
</dbReference>
<comment type="caution">
    <text evidence="3">The sequence shown here is derived from an EMBL/GenBank/DDBJ whole genome shotgun (WGS) entry which is preliminary data.</text>
</comment>
<proteinExistence type="predicted"/>
<feature type="compositionally biased region" description="Basic and acidic residues" evidence="1">
    <location>
        <begin position="99"/>
        <end position="111"/>
    </location>
</feature>
<dbReference type="AlphaFoldDB" id="A0A1X2HP58"/>
<dbReference type="InParanoid" id="A0A1X2HP58"/>
<keyword evidence="2" id="KW-0732">Signal</keyword>
<sequence length="151" mass="17468">MTTVKIVVSLLSCSHYVFAPDGNATDTRRVRNHTRLSKHCSATVTVTMKRVKEYRNRACKNKERSAGTRTALLMIKIATGFLSLPHWVFSKRPNQMPLSRHESKKEAWTRERHSRNEKKELVDRPVFVTTCYFGWFNKLTQTACHGETQEA</sequence>
<feature type="region of interest" description="Disordered" evidence="1">
    <location>
        <begin position="95"/>
        <end position="115"/>
    </location>
</feature>
<evidence type="ECO:0000313" key="4">
    <source>
        <dbReference type="Proteomes" id="UP000242180"/>
    </source>
</evidence>
<gene>
    <name evidence="3" type="ORF">BCR43DRAFT_486348</name>
</gene>
<evidence type="ECO:0000256" key="1">
    <source>
        <dbReference type="SAM" id="MobiDB-lite"/>
    </source>
</evidence>
<protein>
    <recommendedName>
        <fullName evidence="5">Secreted protein</fullName>
    </recommendedName>
</protein>
<reference evidence="3 4" key="1">
    <citation type="submission" date="2016-07" db="EMBL/GenBank/DDBJ databases">
        <title>Pervasive Adenine N6-methylation of Active Genes in Fungi.</title>
        <authorList>
            <consortium name="DOE Joint Genome Institute"/>
            <person name="Mondo S.J."/>
            <person name="Dannebaum R.O."/>
            <person name="Kuo R.C."/>
            <person name="Labutti K."/>
            <person name="Haridas S."/>
            <person name="Kuo A."/>
            <person name="Salamov A."/>
            <person name="Ahrendt S.R."/>
            <person name="Lipzen A."/>
            <person name="Sullivan W."/>
            <person name="Andreopoulos W.B."/>
            <person name="Clum A."/>
            <person name="Lindquist E."/>
            <person name="Daum C."/>
            <person name="Ramamoorthy G.K."/>
            <person name="Gryganskyi A."/>
            <person name="Culley D."/>
            <person name="Magnuson J.K."/>
            <person name="James T.Y."/>
            <person name="O'Malley M.A."/>
            <person name="Stajich J.E."/>
            <person name="Spatafora J.W."/>
            <person name="Visel A."/>
            <person name="Grigoriev I.V."/>
        </authorList>
    </citation>
    <scope>NUCLEOTIDE SEQUENCE [LARGE SCALE GENOMIC DNA]</scope>
    <source>
        <strain evidence="3 4">NRRL 2496</strain>
    </source>
</reference>
<evidence type="ECO:0000256" key="2">
    <source>
        <dbReference type="SAM" id="SignalP"/>
    </source>
</evidence>
<feature type="chain" id="PRO_5012597712" description="Secreted protein" evidence="2">
    <location>
        <begin position="20"/>
        <end position="151"/>
    </location>
</feature>
<name>A0A1X2HP58_SYNRA</name>
<organism evidence="3 4">
    <name type="scientific">Syncephalastrum racemosum</name>
    <name type="common">Filamentous fungus</name>
    <dbReference type="NCBI Taxonomy" id="13706"/>
    <lineage>
        <taxon>Eukaryota</taxon>
        <taxon>Fungi</taxon>
        <taxon>Fungi incertae sedis</taxon>
        <taxon>Mucoromycota</taxon>
        <taxon>Mucoromycotina</taxon>
        <taxon>Mucoromycetes</taxon>
        <taxon>Mucorales</taxon>
        <taxon>Syncephalastraceae</taxon>
        <taxon>Syncephalastrum</taxon>
    </lineage>
</organism>
<evidence type="ECO:0000313" key="3">
    <source>
        <dbReference type="EMBL" id="ORZ01082.1"/>
    </source>
</evidence>
<feature type="signal peptide" evidence="2">
    <location>
        <begin position="1"/>
        <end position="19"/>
    </location>
</feature>